<dbReference type="STRING" id="454136.NIES2119_25985"/>
<dbReference type="InterPro" id="IPR035437">
    <property type="entry name" value="SNase_OB-fold_sf"/>
</dbReference>
<dbReference type="Pfam" id="PF00565">
    <property type="entry name" value="SNase"/>
    <property type="match status" value="1"/>
</dbReference>
<accession>A0A1U7I880</accession>
<dbReference type="OrthoDB" id="465137at2"/>
<evidence type="ECO:0000259" key="1">
    <source>
        <dbReference type="PROSITE" id="PS50830"/>
    </source>
</evidence>
<dbReference type="PROSITE" id="PS50830">
    <property type="entry name" value="TNASE_3"/>
    <property type="match status" value="1"/>
</dbReference>
<reference evidence="2 3" key="1">
    <citation type="submission" date="2016-11" db="EMBL/GenBank/DDBJ databases">
        <title>Draft Genome Sequences of Nine Cyanobacterial Strains from Diverse Habitats.</title>
        <authorList>
            <person name="Zhu T."/>
            <person name="Hou S."/>
            <person name="Lu X."/>
            <person name="Hess W.R."/>
        </authorList>
    </citation>
    <scope>NUCLEOTIDE SEQUENCE [LARGE SCALE GENOMIC DNA]</scope>
    <source>
        <strain evidence="2 3">IAM M-71</strain>
    </source>
</reference>
<evidence type="ECO:0000313" key="2">
    <source>
        <dbReference type="EMBL" id="OKH32587.1"/>
    </source>
</evidence>
<gene>
    <name evidence="2" type="ORF">NIES2119_25985</name>
</gene>
<proteinExistence type="predicted"/>
<organism evidence="2 3">
    <name type="scientific">[Phormidium ambiguum] IAM M-71</name>
    <dbReference type="NCBI Taxonomy" id="454136"/>
    <lineage>
        <taxon>Bacteria</taxon>
        <taxon>Bacillati</taxon>
        <taxon>Cyanobacteriota</taxon>
        <taxon>Cyanophyceae</taxon>
        <taxon>Oscillatoriophycideae</taxon>
        <taxon>Aerosakkonematales</taxon>
        <taxon>Aerosakkonemataceae</taxon>
        <taxon>Floridanema</taxon>
    </lineage>
</organism>
<dbReference type="EMBL" id="MRCE01000038">
    <property type="protein sequence ID" value="OKH32587.1"/>
    <property type="molecule type" value="Genomic_DNA"/>
</dbReference>
<dbReference type="SUPFAM" id="SSF50199">
    <property type="entry name" value="Staphylococcal nuclease"/>
    <property type="match status" value="1"/>
</dbReference>
<name>A0A1U7I880_9CYAN</name>
<comment type="caution">
    <text evidence="2">The sequence shown here is derived from an EMBL/GenBank/DDBJ whole genome shotgun (WGS) entry which is preliminary data.</text>
</comment>
<dbReference type="RefSeq" id="WP_073596391.1">
    <property type="nucleotide sequence ID" value="NZ_MRCE01000038.1"/>
</dbReference>
<dbReference type="Gene3D" id="2.40.50.90">
    <property type="match status" value="1"/>
</dbReference>
<dbReference type="SMART" id="SM00318">
    <property type="entry name" value="SNc"/>
    <property type="match status" value="1"/>
</dbReference>
<dbReference type="InterPro" id="IPR016071">
    <property type="entry name" value="Staphylococal_nuclease_OB-fold"/>
</dbReference>
<protein>
    <recommendedName>
        <fullName evidence="1">TNase-like domain-containing protein</fullName>
    </recommendedName>
</protein>
<dbReference type="AlphaFoldDB" id="A0A1U7I880"/>
<dbReference type="Proteomes" id="UP000185860">
    <property type="component" value="Unassembled WGS sequence"/>
</dbReference>
<evidence type="ECO:0000313" key="3">
    <source>
        <dbReference type="Proteomes" id="UP000185860"/>
    </source>
</evidence>
<feature type="domain" description="TNase-like" evidence="1">
    <location>
        <begin position="43"/>
        <end position="176"/>
    </location>
</feature>
<sequence length="187" mass="20679">MNKWINVLPIAAIVGYLFWHYQQPATTKTKLMFEQPGRQEAPSSETWQVTSIIDGATMLVRRGNQNQQVQLCGIAIPEVAPSGKPGQSFAQLSQAKLRSLVDAANGTVKVTPVKTNKDGHIIAEVFVRNSLGDIDFQEEMLKSGLVYYRHAGCYNPVSFEEAQKLAIAAKAGVWNQPKSNKLRDAQH</sequence>